<dbReference type="AlphaFoldDB" id="A0AAN9NLL7"/>
<name>A0AAN9NLL7_PHACN</name>
<accession>A0AAN9NLL7</accession>
<gene>
    <name evidence="1" type="ORF">VNO80_06422</name>
</gene>
<reference evidence="1 2" key="1">
    <citation type="submission" date="2024-01" db="EMBL/GenBank/DDBJ databases">
        <title>The genomes of 5 underutilized Papilionoideae crops provide insights into root nodulation and disease resistanc.</title>
        <authorList>
            <person name="Jiang F."/>
        </authorList>
    </citation>
    <scope>NUCLEOTIDE SEQUENCE [LARGE SCALE GENOMIC DNA]</scope>
    <source>
        <strain evidence="1">JINMINGXINNONG_FW02</strain>
        <tissue evidence="1">Leaves</tissue>
    </source>
</reference>
<proteinExistence type="predicted"/>
<organism evidence="1 2">
    <name type="scientific">Phaseolus coccineus</name>
    <name type="common">Scarlet runner bean</name>
    <name type="synonym">Phaseolus multiflorus</name>
    <dbReference type="NCBI Taxonomy" id="3886"/>
    <lineage>
        <taxon>Eukaryota</taxon>
        <taxon>Viridiplantae</taxon>
        <taxon>Streptophyta</taxon>
        <taxon>Embryophyta</taxon>
        <taxon>Tracheophyta</taxon>
        <taxon>Spermatophyta</taxon>
        <taxon>Magnoliopsida</taxon>
        <taxon>eudicotyledons</taxon>
        <taxon>Gunneridae</taxon>
        <taxon>Pentapetalae</taxon>
        <taxon>rosids</taxon>
        <taxon>fabids</taxon>
        <taxon>Fabales</taxon>
        <taxon>Fabaceae</taxon>
        <taxon>Papilionoideae</taxon>
        <taxon>50 kb inversion clade</taxon>
        <taxon>NPAAA clade</taxon>
        <taxon>indigoferoid/millettioid clade</taxon>
        <taxon>Phaseoleae</taxon>
        <taxon>Phaseolus</taxon>
    </lineage>
</organism>
<keyword evidence="2" id="KW-1185">Reference proteome</keyword>
<dbReference type="EMBL" id="JAYMYR010000003">
    <property type="protein sequence ID" value="KAK7373027.1"/>
    <property type="molecule type" value="Genomic_DNA"/>
</dbReference>
<evidence type="ECO:0000313" key="2">
    <source>
        <dbReference type="Proteomes" id="UP001374584"/>
    </source>
</evidence>
<comment type="caution">
    <text evidence="1">The sequence shown here is derived from an EMBL/GenBank/DDBJ whole genome shotgun (WGS) entry which is preliminary data.</text>
</comment>
<dbReference type="Proteomes" id="UP001374584">
    <property type="component" value="Unassembled WGS sequence"/>
</dbReference>
<sequence length="107" mass="11888">MILEVLIEYITCKNANMPSTRSGKLFLHLRLPENGLACCKGFEKLSLVQSQGLPCLWDHYGLIRIATIRSGKKLVFGMPAINMGVEVKVVAVKFKKHKTDLCDGLKA</sequence>
<protein>
    <submittedName>
        <fullName evidence="1">Uncharacterized protein</fullName>
    </submittedName>
</protein>
<evidence type="ECO:0000313" key="1">
    <source>
        <dbReference type="EMBL" id="KAK7373027.1"/>
    </source>
</evidence>